<dbReference type="EMBL" id="CP144089">
    <property type="protein sequence ID" value="WWD05583.1"/>
    <property type="molecule type" value="Genomic_DNA"/>
</dbReference>
<feature type="region of interest" description="Disordered" evidence="1">
    <location>
        <begin position="94"/>
        <end position="182"/>
    </location>
</feature>
<protein>
    <recommendedName>
        <fullName evidence="2">Zn(2)-C6 fungal-type domain-containing protein</fullName>
    </recommendedName>
</protein>
<dbReference type="Proteomes" id="UP001358614">
    <property type="component" value="Chromosome 1"/>
</dbReference>
<sequence>MSTSTSASTLYLVDENGSGKTSSSCTPCKKKKVGCKTSGHGSTDSCDLCINTSGRCYYNSVEHQKAVEAQATHKRGWRARSDVFYDRAYPQGFSQPTYLPAQSEPEQRVPTASTATARSPQPAQEATTSRNAPLSPSEQLDEILKYTNHGSSGLDPDEGSEGFQAAWNSSDTIMRKPEAPWH</sequence>
<dbReference type="GO" id="GO:0008270">
    <property type="term" value="F:zinc ion binding"/>
    <property type="evidence" value="ECO:0007669"/>
    <property type="project" value="InterPro"/>
</dbReference>
<accession>A0AAX4KIH9</accession>
<organism evidence="3 4">
    <name type="scientific">Kwoniella europaea PYCC6329</name>
    <dbReference type="NCBI Taxonomy" id="1423913"/>
    <lineage>
        <taxon>Eukaryota</taxon>
        <taxon>Fungi</taxon>
        <taxon>Dikarya</taxon>
        <taxon>Basidiomycota</taxon>
        <taxon>Agaricomycotina</taxon>
        <taxon>Tremellomycetes</taxon>
        <taxon>Tremellales</taxon>
        <taxon>Cryptococcaceae</taxon>
        <taxon>Kwoniella</taxon>
    </lineage>
</organism>
<dbReference type="InterPro" id="IPR036864">
    <property type="entry name" value="Zn2-C6_fun-type_DNA-bd_sf"/>
</dbReference>
<keyword evidence="4" id="KW-1185">Reference proteome</keyword>
<feature type="compositionally biased region" description="Polar residues" evidence="1">
    <location>
        <begin position="110"/>
        <end position="138"/>
    </location>
</feature>
<gene>
    <name evidence="3" type="ORF">V865_003664</name>
</gene>
<dbReference type="AlphaFoldDB" id="A0AAX4KIH9"/>
<feature type="domain" description="Zn(2)-C6 fungal-type" evidence="2">
    <location>
        <begin position="24"/>
        <end position="56"/>
    </location>
</feature>
<evidence type="ECO:0000256" key="1">
    <source>
        <dbReference type="SAM" id="MobiDB-lite"/>
    </source>
</evidence>
<feature type="compositionally biased region" description="Basic and acidic residues" evidence="1">
    <location>
        <begin position="173"/>
        <end position="182"/>
    </location>
</feature>
<dbReference type="SUPFAM" id="SSF57701">
    <property type="entry name" value="Zn2/Cys6 DNA-binding domain"/>
    <property type="match status" value="1"/>
</dbReference>
<evidence type="ECO:0000313" key="3">
    <source>
        <dbReference type="EMBL" id="WWD05583.1"/>
    </source>
</evidence>
<dbReference type="RefSeq" id="XP_066083550.1">
    <property type="nucleotide sequence ID" value="XM_066227453.1"/>
</dbReference>
<reference evidence="3 4" key="1">
    <citation type="submission" date="2024-01" db="EMBL/GenBank/DDBJ databases">
        <title>Comparative genomics of Cryptococcus and Kwoniella reveals pathogenesis evolution and contrasting modes of karyotype evolution via chromosome fusion or intercentromeric recombination.</title>
        <authorList>
            <person name="Coelho M.A."/>
            <person name="David-Palma M."/>
            <person name="Shea T."/>
            <person name="Bowers K."/>
            <person name="McGinley-Smith S."/>
            <person name="Mohammad A.W."/>
            <person name="Gnirke A."/>
            <person name="Yurkov A.M."/>
            <person name="Nowrousian M."/>
            <person name="Sun S."/>
            <person name="Cuomo C.A."/>
            <person name="Heitman J."/>
        </authorList>
    </citation>
    <scope>NUCLEOTIDE SEQUENCE [LARGE SCALE GENOMIC DNA]</scope>
    <source>
        <strain evidence="3 4">PYCC6329</strain>
    </source>
</reference>
<feature type="region of interest" description="Disordered" evidence="1">
    <location>
        <begin position="1"/>
        <end position="43"/>
    </location>
</feature>
<evidence type="ECO:0000313" key="4">
    <source>
        <dbReference type="Proteomes" id="UP001358614"/>
    </source>
</evidence>
<dbReference type="GeneID" id="91102467"/>
<dbReference type="PROSITE" id="PS00463">
    <property type="entry name" value="ZN2_CY6_FUNGAL_1"/>
    <property type="match status" value="1"/>
</dbReference>
<feature type="compositionally biased region" description="Low complexity" evidence="1">
    <location>
        <begin position="18"/>
        <end position="27"/>
    </location>
</feature>
<dbReference type="GO" id="GO:0000981">
    <property type="term" value="F:DNA-binding transcription factor activity, RNA polymerase II-specific"/>
    <property type="evidence" value="ECO:0007669"/>
    <property type="project" value="InterPro"/>
</dbReference>
<proteinExistence type="predicted"/>
<dbReference type="InterPro" id="IPR001138">
    <property type="entry name" value="Zn2Cys6_DnaBD"/>
</dbReference>
<evidence type="ECO:0000259" key="2">
    <source>
        <dbReference type="PROSITE" id="PS00463"/>
    </source>
</evidence>
<dbReference type="KEGG" id="ker:91102467"/>
<name>A0AAX4KIH9_9TREE</name>